<dbReference type="PANTHER" id="PTHR22298">
    <property type="entry name" value="ENDO-1,4-BETA-GLUCANASE"/>
    <property type="match status" value="1"/>
</dbReference>
<evidence type="ECO:0000256" key="7">
    <source>
        <dbReference type="ARBA" id="ARBA00023326"/>
    </source>
</evidence>
<feature type="signal peptide" evidence="9">
    <location>
        <begin position="1"/>
        <end position="22"/>
    </location>
</feature>
<keyword evidence="5 8" id="KW-0119">Carbohydrate metabolism</keyword>
<dbReference type="PROSITE" id="PS00592">
    <property type="entry name" value="GH9_2"/>
    <property type="match status" value="1"/>
</dbReference>
<accession>A0A2G5EYE2</accession>
<protein>
    <recommendedName>
        <fullName evidence="9">Endoglucanase</fullName>
        <ecNumber evidence="9">3.2.1.4</ecNumber>
    </recommendedName>
</protein>
<dbReference type="STRING" id="218851.A0A2G5EYE2"/>
<evidence type="ECO:0000256" key="1">
    <source>
        <dbReference type="ARBA" id="ARBA00000966"/>
    </source>
</evidence>
<dbReference type="Proteomes" id="UP000230069">
    <property type="component" value="Unassembled WGS sequence"/>
</dbReference>
<name>A0A2G5EYE2_AQUCA</name>
<dbReference type="InterPro" id="IPR001701">
    <property type="entry name" value="Glyco_hydro_9"/>
</dbReference>
<dbReference type="OrthoDB" id="10257085at2759"/>
<dbReference type="GO" id="GO:0008810">
    <property type="term" value="F:cellulase activity"/>
    <property type="evidence" value="ECO:0007669"/>
    <property type="project" value="UniProtKB-EC"/>
</dbReference>
<feature type="domain" description="Glycoside hydrolase family 9" evidence="10">
    <location>
        <begin position="25"/>
        <end position="479"/>
    </location>
</feature>
<dbReference type="Gene3D" id="1.50.10.10">
    <property type="match status" value="1"/>
</dbReference>
<comment type="similarity">
    <text evidence="2 8 9">Belongs to the glycosyl hydrolase 9 (cellulase E) family.</text>
</comment>
<dbReference type="GO" id="GO:0030245">
    <property type="term" value="P:cellulose catabolic process"/>
    <property type="evidence" value="ECO:0007669"/>
    <property type="project" value="UniProtKB-KW"/>
</dbReference>
<dbReference type="SUPFAM" id="SSF48208">
    <property type="entry name" value="Six-hairpin glycosidases"/>
    <property type="match status" value="1"/>
</dbReference>
<dbReference type="AlphaFoldDB" id="A0A2G5EYE2"/>
<dbReference type="InterPro" id="IPR018221">
    <property type="entry name" value="Glyco_hydro_9_His_AS"/>
</dbReference>
<dbReference type="EC" id="3.2.1.4" evidence="9"/>
<dbReference type="InterPro" id="IPR008928">
    <property type="entry name" value="6-hairpin_glycosidase_sf"/>
</dbReference>
<evidence type="ECO:0000256" key="3">
    <source>
        <dbReference type="ARBA" id="ARBA00022801"/>
    </source>
</evidence>
<evidence type="ECO:0000256" key="2">
    <source>
        <dbReference type="ARBA" id="ARBA00007072"/>
    </source>
</evidence>
<comment type="catalytic activity">
    <reaction evidence="1 9">
        <text>Endohydrolysis of (1-&gt;4)-beta-D-glucosidic linkages in cellulose, lichenin and cereal beta-D-glucans.</text>
        <dbReference type="EC" id="3.2.1.4"/>
    </reaction>
</comment>
<keyword evidence="12" id="KW-1185">Reference proteome</keyword>
<evidence type="ECO:0000313" key="12">
    <source>
        <dbReference type="Proteomes" id="UP000230069"/>
    </source>
</evidence>
<evidence type="ECO:0000313" key="11">
    <source>
        <dbReference type="EMBL" id="PIA60759.1"/>
    </source>
</evidence>
<dbReference type="Pfam" id="PF00759">
    <property type="entry name" value="Glyco_hydro_9"/>
    <property type="match status" value="1"/>
</dbReference>
<dbReference type="EMBL" id="KZ305020">
    <property type="protein sequence ID" value="PIA60759.1"/>
    <property type="molecule type" value="Genomic_DNA"/>
</dbReference>
<sequence length="487" mass="53865">MSAIKPIGLGKLLLLLIQNVVSIDYGVALTKSLLYFEGQRSGKLPPNQRVTWRGDSGLNDGSDNKIDLVGGYYDAGDNVKFGYPMAYTITMLAWSVIEFEKEIEAKNELANALEAIKWGTDYFIKAHPHPNVLYAQVGDGYKDHVCWQRPEDMTSPRPSYKIDEQHPGSDLAAETAAALSASSIIFAKSDSNYSSLLLTHAKQLFEFARNHRGIYSQSIPVAAKFYRSSLDADELLWAAAWLYRATGDDAYVHYIDSLWTLDFELDVFFWDYKEVGVQMLIAKLIYDGKLPNEGKWNAMLLGGEGFLCNIVQKGKKNVKRTPGGLMWFDDYSPNNLQFTTSAAFIATVYAEYLTNIGGIGCKDGGVDPEELVAFAKSQVNYILGSNPKGMSFMVGFGTTYPTQIHHRGSSIVSIKTDPAPVTCRGGYETWYNKNATNPNVLEGAVVGGPDWNDIYTDLRSNYNQAQPTTYNTAPLVGVLAKLASMQP</sequence>
<evidence type="ECO:0000256" key="9">
    <source>
        <dbReference type="RuleBase" id="RU361166"/>
    </source>
</evidence>
<dbReference type="FunFam" id="1.50.10.10:FF:000020">
    <property type="entry name" value="Endoglucanase"/>
    <property type="match status" value="1"/>
</dbReference>
<feature type="chain" id="PRO_5013814774" description="Endoglucanase" evidence="9">
    <location>
        <begin position="23"/>
        <end position="487"/>
    </location>
</feature>
<keyword evidence="7 8" id="KW-0624">Polysaccharide degradation</keyword>
<feature type="active site" evidence="8">
    <location>
        <position position="405"/>
    </location>
</feature>
<keyword evidence="9" id="KW-0732">Signal</keyword>
<dbReference type="InterPro" id="IPR012341">
    <property type="entry name" value="6hp_glycosidase-like_sf"/>
</dbReference>
<keyword evidence="4 9" id="KW-0136">Cellulose degradation</keyword>
<evidence type="ECO:0000256" key="4">
    <source>
        <dbReference type="ARBA" id="ARBA00023001"/>
    </source>
</evidence>
<evidence type="ECO:0000256" key="8">
    <source>
        <dbReference type="PROSITE-ProRule" id="PRU10059"/>
    </source>
</evidence>
<reference evidence="11 12" key="1">
    <citation type="submission" date="2017-09" db="EMBL/GenBank/DDBJ databases">
        <title>WGS assembly of Aquilegia coerulea Goldsmith.</title>
        <authorList>
            <person name="Hodges S."/>
            <person name="Kramer E."/>
            <person name="Nordborg M."/>
            <person name="Tomkins J."/>
            <person name="Borevitz J."/>
            <person name="Derieg N."/>
            <person name="Yan J."/>
            <person name="Mihaltcheva S."/>
            <person name="Hayes R.D."/>
            <person name="Rokhsar D."/>
        </authorList>
    </citation>
    <scope>NUCLEOTIDE SEQUENCE [LARGE SCALE GENOMIC DNA]</scope>
    <source>
        <strain evidence="12">cv. Goldsmith</strain>
    </source>
</reference>
<evidence type="ECO:0000256" key="6">
    <source>
        <dbReference type="ARBA" id="ARBA00023295"/>
    </source>
</evidence>
<keyword evidence="3 8" id="KW-0378">Hydrolase</keyword>
<proteinExistence type="inferred from homology"/>
<organism evidence="11 12">
    <name type="scientific">Aquilegia coerulea</name>
    <name type="common">Rocky mountain columbine</name>
    <dbReference type="NCBI Taxonomy" id="218851"/>
    <lineage>
        <taxon>Eukaryota</taxon>
        <taxon>Viridiplantae</taxon>
        <taxon>Streptophyta</taxon>
        <taxon>Embryophyta</taxon>
        <taxon>Tracheophyta</taxon>
        <taxon>Spermatophyta</taxon>
        <taxon>Magnoliopsida</taxon>
        <taxon>Ranunculales</taxon>
        <taxon>Ranunculaceae</taxon>
        <taxon>Thalictroideae</taxon>
        <taxon>Aquilegia</taxon>
    </lineage>
</organism>
<evidence type="ECO:0000256" key="5">
    <source>
        <dbReference type="ARBA" id="ARBA00023277"/>
    </source>
</evidence>
<gene>
    <name evidence="11" type="ORF">AQUCO_00300343v1</name>
</gene>
<dbReference type="FunCoup" id="A0A2G5EYE2">
    <property type="interactions" value="165"/>
</dbReference>
<evidence type="ECO:0000259" key="10">
    <source>
        <dbReference type="Pfam" id="PF00759"/>
    </source>
</evidence>
<keyword evidence="6 8" id="KW-0326">Glycosidase</keyword>
<dbReference type="InParanoid" id="A0A2G5EYE2"/>